<dbReference type="InterPro" id="IPR007724">
    <property type="entry name" value="Poly_GlycHdrlase"/>
</dbReference>
<organism evidence="7 8">
    <name type="scientific">Clavelina lepadiformis</name>
    <name type="common">Light-bulb sea squirt</name>
    <name type="synonym">Ascidia lepadiformis</name>
    <dbReference type="NCBI Taxonomy" id="159417"/>
    <lineage>
        <taxon>Eukaryota</taxon>
        <taxon>Metazoa</taxon>
        <taxon>Chordata</taxon>
        <taxon>Tunicata</taxon>
        <taxon>Ascidiacea</taxon>
        <taxon>Aplousobranchia</taxon>
        <taxon>Clavelinidae</taxon>
        <taxon>Clavelina</taxon>
    </lineage>
</organism>
<reference evidence="7 8" key="1">
    <citation type="submission" date="2024-02" db="EMBL/GenBank/DDBJ databases">
        <authorList>
            <person name="Daric V."/>
            <person name="Darras S."/>
        </authorList>
    </citation>
    <scope>NUCLEOTIDE SEQUENCE [LARGE SCALE GENOMIC DNA]</scope>
</reference>
<evidence type="ECO:0000259" key="5">
    <source>
        <dbReference type="Pfam" id="PF05028"/>
    </source>
</evidence>
<evidence type="ECO:0000256" key="2">
    <source>
        <dbReference type="ARBA" id="ARBA00012255"/>
    </source>
</evidence>
<dbReference type="InterPro" id="IPR046372">
    <property type="entry name" value="PARG_cat_C"/>
</dbReference>
<gene>
    <name evidence="7" type="ORF">CVLEPA_LOCUS1368</name>
</gene>
<sequence>MDKFYPRESDDNFQSSSQNASNHSITEFNSLHSSQQLQQSKLLQALDDCEKKMDCLNADEEQCLDPKIRMPTENVDSQSFEKKGQSLESIVCEEPTASRTCDSPLLFESQKSKDASLSLSPTKQEPCWLGTAIKDLQISPTPLRPLEQSQNHTVLFGSFKVSQHESNPSQSNNYIDAWDGKHVRLPCSPKSLYPIMSSDNGESLTERWGMIEAALLIDINSSIDLEEAILTYNSRNAKQWSFKGLHSFFAEDVDMEYRRDFFEVTLPKMIQLALRLPFLLNKPIPLLTAQKSHKITMTQQQIACLLCNAFLCTFPRRNSKQKNAEYVEYPDINFNRLFAVGGRYGKQIMGEKLKTLLHYFKRVTDDMPGGNITFERRALDEFPHWSQSPCELFRLHVNSVDRIENAGLGMLQVDFANKFIGGGVLGAGMVQEEIRFCICPELIISRLFTEKMHDNECVVITGVEQFSRYSGYAETYKWDGNFLDTTESDKWGRRRTKILAIDAIHFRRKSDQFTPSNLKRELNKAFSGFMCNYDDDEPTAIATGNWGCGAFGGDPLLKGLLQLMAAAAVGRDLCYFSFHDSQLMSDLFEMYTFIKSKKLSISNLWYTLTKYNSEVIHSEDEKKENLLEYLHRLHSEYDDTTDEEL</sequence>
<feature type="compositionally biased region" description="Basic and acidic residues" evidence="4">
    <location>
        <begin position="1"/>
        <end position="10"/>
    </location>
</feature>
<accession>A0ABP0F0N3</accession>
<feature type="domain" description="PARG helical" evidence="6">
    <location>
        <begin position="255"/>
        <end position="376"/>
    </location>
</feature>
<dbReference type="Pfam" id="PF05028">
    <property type="entry name" value="PARG_cat_C"/>
    <property type="match status" value="1"/>
</dbReference>
<feature type="region of interest" description="Disordered" evidence="4">
    <location>
        <begin position="1"/>
        <end position="32"/>
    </location>
</feature>
<keyword evidence="3" id="KW-0378">Hydrolase</keyword>
<evidence type="ECO:0000256" key="1">
    <source>
        <dbReference type="ARBA" id="ARBA00009545"/>
    </source>
</evidence>
<name>A0ABP0F0N3_CLALP</name>
<dbReference type="EC" id="3.2.1.143" evidence="2"/>
<dbReference type="PANTHER" id="PTHR12837">
    <property type="entry name" value="POLY ADP-RIBOSE GLYCOHYDROLASE"/>
    <property type="match status" value="1"/>
</dbReference>
<feature type="domain" description="PARG catalytic Macro" evidence="5">
    <location>
        <begin position="383"/>
        <end position="584"/>
    </location>
</feature>
<keyword evidence="8" id="KW-1185">Reference proteome</keyword>
<protein>
    <recommendedName>
        <fullName evidence="2">poly(ADP-ribose) glycohydrolase</fullName>
        <ecNumber evidence="2">3.2.1.143</ecNumber>
    </recommendedName>
</protein>
<dbReference type="Proteomes" id="UP001642483">
    <property type="component" value="Unassembled WGS sequence"/>
</dbReference>
<feature type="compositionally biased region" description="Polar residues" evidence="4">
    <location>
        <begin position="12"/>
        <end position="29"/>
    </location>
</feature>
<dbReference type="InterPro" id="IPR048362">
    <property type="entry name" value="PARG_helical"/>
</dbReference>
<proteinExistence type="inferred from homology"/>
<evidence type="ECO:0000313" key="7">
    <source>
        <dbReference type="EMBL" id="CAK8672411.1"/>
    </source>
</evidence>
<evidence type="ECO:0000259" key="6">
    <source>
        <dbReference type="Pfam" id="PF20811"/>
    </source>
</evidence>
<dbReference type="EMBL" id="CAWYQH010000001">
    <property type="protein sequence ID" value="CAK8672411.1"/>
    <property type="molecule type" value="Genomic_DNA"/>
</dbReference>
<dbReference type="Pfam" id="PF20811">
    <property type="entry name" value="PARG_cat_N"/>
    <property type="match status" value="1"/>
</dbReference>
<dbReference type="PANTHER" id="PTHR12837:SF15">
    <property type="entry name" value="POLY(ADP-RIBOSE) GLYCOHYDROLASE"/>
    <property type="match status" value="1"/>
</dbReference>
<evidence type="ECO:0000256" key="3">
    <source>
        <dbReference type="ARBA" id="ARBA00022801"/>
    </source>
</evidence>
<evidence type="ECO:0000313" key="8">
    <source>
        <dbReference type="Proteomes" id="UP001642483"/>
    </source>
</evidence>
<evidence type="ECO:0000256" key="4">
    <source>
        <dbReference type="SAM" id="MobiDB-lite"/>
    </source>
</evidence>
<comment type="caution">
    <text evidence="7">The sequence shown here is derived from an EMBL/GenBank/DDBJ whole genome shotgun (WGS) entry which is preliminary data.</text>
</comment>
<comment type="similarity">
    <text evidence="1">Belongs to the poly(ADP-ribose) glycohydrolase family.</text>
</comment>